<accession>A0AAV4UAE8</accession>
<dbReference type="AlphaFoldDB" id="A0AAV4UAE8"/>
<reference evidence="2 3" key="1">
    <citation type="submission" date="2021-06" db="EMBL/GenBank/DDBJ databases">
        <title>Caerostris darwini draft genome.</title>
        <authorList>
            <person name="Kono N."/>
            <person name="Arakawa K."/>
        </authorList>
    </citation>
    <scope>NUCLEOTIDE SEQUENCE [LARGE SCALE GENOMIC DNA]</scope>
</reference>
<evidence type="ECO:0000313" key="3">
    <source>
        <dbReference type="Proteomes" id="UP001054837"/>
    </source>
</evidence>
<comment type="caution">
    <text evidence="2">The sequence shown here is derived from an EMBL/GenBank/DDBJ whole genome shotgun (WGS) entry which is preliminary data.</text>
</comment>
<gene>
    <name evidence="2" type="ORF">CDAR_429541</name>
</gene>
<keyword evidence="3" id="KW-1185">Reference proteome</keyword>
<feature type="region of interest" description="Disordered" evidence="1">
    <location>
        <begin position="24"/>
        <end position="46"/>
    </location>
</feature>
<sequence>MSLLNRCSFMRIAFCHYLDEERSYRGGAKEPPSLPAAVGWRKTGGGIKKNLPSLPLQRFEPFLAKGFKMGAC</sequence>
<dbReference type="Proteomes" id="UP001054837">
    <property type="component" value="Unassembled WGS sequence"/>
</dbReference>
<name>A0AAV4UAE8_9ARAC</name>
<evidence type="ECO:0000313" key="2">
    <source>
        <dbReference type="EMBL" id="GIY54738.1"/>
    </source>
</evidence>
<protein>
    <submittedName>
        <fullName evidence="2">Uncharacterized protein</fullName>
    </submittedName>
</protein>
<dbReference type="EMBL" id="BPLQ01010969">
    <property type="protein sequence ID" value="GIY54738.1"/>
    <property type="molecule type" value="Genomic_DNA"/>
</dbReference>
<organism evidence="2 3">
    <name type="scientific">Caerostris darwini</name>
    <dbReference type="NCBI Taxonomy" id="1538125"/>
    <lineage>
        <taxon>Eukaryota</taxon>
        <taxon>Metazoa</taxon>
        <taxon>Ecdysozoa</taxon>
        <taxon>Arthropoda</taxon>
        <taxon>Chelicerata</taxon>
        <taxon>Arachnida</taxon>
        <taxon>Araneae</taxon>
        <taxon>Araneomorphae</taxon>
        <taxon>Entelegynae</taxon>
        <taxon>Araneoidea</taxon>
        <taxon>Araneidae</taxon>
        <taxon>Caerostris</taxon>
    </lineage>
</organism>
<proteinExistence type="predicted"/>
<evidence type="ECO:0000256" key="1">
    <source>
        <dbReference type="SAM" id="MobiDB-lite"/>
    </source>
</evidence>